<evidence type="ECO:0000256" key="4">
    <source>
        <dbReference type="ARBA" id="ARBA00022993"/>
    </source>
</evidence>
<dbReference type="InterPro" id="IPR001977">
    <property type="entry name" value="Depp_CoAkinase"/>
</dbReference>
<feature type="binding site" evidence="5">
    <location>
        <begin position="27"/>
        <end position="32"/>
    </location>
    <ligand>
        <name>ATP</name>
        <dbReference type="ChEBI" id="CHEBI:30616"/>
    </ligand>
</feature>
<keyword evidence="5 7" id="KW-0418">Kinase</keyword>
<comment type="pathway">
    <text evidence="5">Cofactor biosynthesis; coenzyme A biosynthesis; CoA from (R)-pantothenate: step 5/5.</text>
</comment>
<evidence type="ECO:0000256" key="5">
    <source>
        <dbReference type="HAMAP-Rule" id="MF_00376"/>
    </source>
</evidence>
<dbReference type="HAMAP" id="MF_00376">
    <property type="entry name" value="Dephospho_CoA_kinase"/>
    <property type="match status" value="1"/>
</dbReference>
<comment type="catalytic activity">
    <reaction evidence="5">
        <text>3'-dephospho-CoA + ATP = ADP + CoA + H(+)</text>
        <dbReference type="Rhea" id="RHEA:18245"/>
        <dbReference type="ChEBI" id="CHEBI:15378"/>
        <dbReference type="ChEBI" id="CHEBI:30616"/>
        <dbReference type="ChEBI" id="CHEBI:57287"/>
        <dbReference type="ChEBI" id="CHEBI:57328"/>
        <dbReference type="ChEBI" id="CHEBI:456216"/>
        <dbReference type="EC" id="2.7.1.24"/>
    </reaction>
</comment>
<dbReference type="UniPathway" id="UPA00241">
    <property type="reaction ID" value="UER00356"/>
</dbReference>
<dbReference type="SUPFAM" id="SSF52540">
    <property type="entry name" value="P-loop containing nucleoside triphosphate hydrolases"/>
    <property type="match status" value="1"/>
</dbReference>
<dbReference type="OrthoDB" id="9812943at2"/>
<comment type="caution">
    <text evidence="7">The sequence shown here is derived from an EMBL/GenBank/DDBJ whole genome shotgun (WGS) entry which is preliminary data.</text>
</comment>
<sequence length="230" mass="25151">MSRAALLDRLARRSRRVRVLGLTGSIGMGKTTTAAMARRLGCPVHNADAVVHALMRPGGPAVRPILAAFPTVADATGGIDRKALGRLVFGNPSQLRRLESIVHPLVRAAERAFLARQARARRPVVVLDIPLLFETKGETRCDRVAVVWAPEVLRTLRVLARPGMTASTLAHVRSLQTTEAFKRANADALIPTGLGHRPAWVALRRVLQHMRQGPACPSRRRLTRTVRPHA</sequence>
<keyword evidence="5" id="KW-0808">Transferase</keyword>
<dbReference type="Pfam" id="PF01121">
    <property type="entry name" value="CoaE"/>
    <property type="match status" value="1"/>
</dbReference>
<keyword evidence="2 5" id="KW-0547">Nucleotide-binding</keyword>
<dbReference type="EC" id="2.7.1.24" evidence="5 6"/>
<dbReference type="PROSITE" id="PS51219">
    <property type="entry name" value="DPCK"/>
    <property type="match status" value="1"/>
</dbReference>
<organism evidence="7 8">
    <name type="scientific">Pararhodospirillum oryzae</name>
    <dbReference type="NCBI Taxonomy" id="478448"/>
    <lineage>
        <taxon>Bacteria</taxon>
        <taxon>Pseudomonadati</taxon>
        <taxon>Pseudomonadota</taxon>
        <taxon>Alphaproteobacteria</taxon>
        <taxon>Rhodospirillales</taxon>
        <taxon>Rhodospirillaceae</taxon>
        <taxon>Pararhodospirillum</taxon>
    </lineage>
</organism>
<dbReference type="InterPro" id="IPR027417">
    <property type="entry name" value="P-loop_NTPase"/>
</dbReference>
<evidence type="ECO:0000256" key="2">
    <source>
        <dbReference type="ARBA" id="ARBA00022741"/>
    </source>
</evidence>
<dbReference type="PANTHER" id="PTHR10695">
    <property type="entry name" value="DEPHOSPHO-COA KINASE-RELATED"/>
    <property type="match status" value="1"/>
</dbReference>
<keyword evidence="3 5" id="KW-0067">ATP-binding</keyword>
<proteinExistence type="inferred from homology"/>
<dbReference type="EMBL" id="BJZO01000003">
    <property type="protein sequence ID" value="GEO80056.1"/>
    <property type="molecule type" value="Genomic_DNA"/>
</dbReference>
<dbReference type="Proteomes" id="UP000321567">
    <property type="component" value="Unassembled WGS sequence"/>
</dbReference>
<comment type="similarity">
    <text evidence="1 5">Belongs to the CoaE family.</text>
</comment>
<dbReference type="CDD" id="cd02022">
    <property type="entry name" value="DPCK"/>
    <property type="match status" value="1"/>
</dbReference>
<keyword evidence="5" id="KW-0963">Cytoplasm</keyword>
<dbReference type="AlphaFoldDB" id="A0A512H3L4"/>
<evidence type="ECO:0000256" key="6">
    <source>
        <dbReference type="NCBIfam" id="TIGR00152"/>
    </source>
</evidence>
<comment type="subcellular location">
    <subcellularLocation>
        <location evidence="5">Cytoplasm</location>
    </subcellularLocation>
</comment>
<dbReference type="PANTHER" id="PTHR10695:SF46">
    <property type="entry name" value="BIFUNCTIONAL COENZYME A SYNTHASE-RELATED"/>
    <property type="match status" value="1"/>
</dbReference>
<keyword evidence="8" id="KW-1185">Reference proteome</keyword>
<dbReference type="NCBIfam" id="TIGR00152">
    <property type="entry name" value="dephospho-CoA kinase"/>
    <property type="match status" value="1"/>
</dbReference>
<evidence type="ECO:0000256" key="3">
    <source>
        <dbReference type="ARBA" id="ARBA00022840"/>
    </source>
</evidence>
<dbReference type="GO" id="GO:0004140">
    <property type="term" value="F:dephospho-CoA kinase activity"/>
    <property type="evidence" value="ECO:0007669"/>
    <property type="project" value="UniProtKB-UniRule"/>
</dbReference>
<accession>A0A512H3L4</accession>
<dbReference type="GO" id="GO:0005524">
    <property type="term" value="F:ATP binding"/>
    <property type="evidence" value="ECO:0007669"/>
    <property type="project" value="UniProtKB-UniRule"/>
</dbReference>
<evidence type="ECO:0000313" key="7">
    <source>
        <dbReference type="EMBL" id="GEO80056.1"/>
    </source>
</evidence>
<evidence type="ECO:0000256" key="1">
    <source>
        <dbReference type="ARBA" id="ARBA00009018"/>
    </source>
</evidence>
<comment type="function">
    <text evidence="5">Catalyzes the phosphorylation of the 3'-hydroxyl group of dephosphocoenzyme A to form coenzyme A.</text>
</comment>
<dbReference type="GO" id="GO:0015937">
    <property type="term" value="P:coenzyme A biosynthetic process"/>
    <property type="evidence" value="ECO:0007669"/>
    <property type="project" value="UniProtKB-UniRule"/>
</dbReference>
<dbReference type="RefSeq" id="WP_147162127.1">
    <property type="nucleotide sequence ID" value="NZ_BJZO01000003.1"/>
</dbReference>
<dbReference type="Gene3D" id="3.40.50.300">
    <property type="entry name" value="P-loop containing nucleotide triphosphate hydrolases"/>
    <property type="match status" value="1"/>
</dbReference>
<evidence type="ECO:0000313" key="8">
    <source>
        <dbReference type="Proteomes" id="UP000321567"/>
    </source>
</evidence>
<name>A0A512H3L4_9PROT</name>
<dbReference type="GO" id="GO:0005737">
    <property type="term" value="C:cytoplasm"/>
    <property type="evidence" value="ECO:0007669"/>
    <property type="project" value="UniProtKB-SubCell"/>
</dbReference>
<reference evidence="7 8" key="1">
    <citation type="submission" date="2019-07" db="EMBL/GenBank/DDBJ databases">
        <title>Whole genome shotgun sequence of Rhodospirillum oryzae NBRC 107573.</title>
        <authorList>
            <person name="Hosoyama A."/>
            <person name="Uohara A."/>
            <person name="Ohji S."/>
            <person name="Ichikawa N."/>
        </authorList>
    </citation>
    <scope>NUCLEOTIDE SEQUENCE [LARGE SCALE GENOMIC DNA]</scope>
    <source>
        <strain evidence="7 8">NBRC 107573</strain>
    </source>
</reference>
<gene>
    <name evidence="5 7" type="primary">coaE</name>
    <name evidence="7" type="ORF">ROR02_01870</name>
</gene>
<keyword evidence="4 5" id="KW-0173">Coenzyme A biosynthesis</keyword>
<protein>
    <recommendedName>
        <fullName evidence="5 6">Dephospho-CoA kinase</fullName>
        <ecNumber evidence="5 6">2.7.1.24</ecNumber>
    </recommendedName>
    <alternativeName>
        <fullName evidence="5">Dephosphocoenzyme A kinase</fullName>
    </alternativeName>
</protein>